<dbReference type="InterPro" id="IPR014529">
    <property type="entry name" value="UCP026631"/>
</dbReference>
<dbReference type="PANTHER" id="PTHR34473:SF2">
    <property type="entry name" value="UPF0699 TRANSMEMBRANE PROTEIN YDBT"/>
    <property type="match status" value="1"/>
</dbReference>
<name>A0ABV6GQH7_9BACL</name>
<sequence length="482" mass="53765">MTTKRRLHPIAIVAGVGKELKNMLLPLLVIVVAGSGSDFSWGDLIVPFIALGYTMVMGVLSWVRFTYHWDEDTLQVEEGVFVRKKRAIPFERIQGISLTEGVWQRLVGAVHVRIETAGNVLGEAEVTLAAVSREDVRRLQRCIEQAKERAGSLTEPEDLADWQQLLPSLFTLSMKEVWFAAITSGGALGVVAAVMAFLSQLGDLVPYEALFRNIQATWNGYGRWCIGIVSLFALLIAYGVAIVQNMVRFASFTVRKQGDTIVITRGLIERKAVSIRVDRVQGVVIRENWLRRLFGYATVSLIHAGGALDDGKQGDVVLCPLVKKERIAPIARACLPEYDLDVTFHPLPKRAKLRYMLRPLYWLVIPITLAAYVGRPWGIWLLLVLPSAAWIGARRHQAAGWAISASQLALRSGWFRQTTTYMLKHHLQSLEASATWWQKRRRLATISASVMPLGTSARVVDVDEADAAAIYRWLQGKKGNQT</sequence>
<feature type="domain" description="YdbS-like PH" evidence="2">
    <location>
        <begin position="397"/>
        <end position="474"/>
    </location>
</feature>
<dbReference type="RefSeq" id="WP_066231812.1">
    <property type="nucleotide sequence ID" value="NZ_JBHLVN010000016.1"/>
</dbReference>
<keyword evidence="4" id="KW-1185">Reference proteome</keyword>
<gene>
    <name evidence="3" type="ORF">ACFFHQ_04035</name>
</gene>
<feature type="domain" description="YdbS-like PH" evidence="2">
    <location>
        <begin position="250"/>
        <end position="325"/>
    </location>
</feature>
<evidence type="ECO:0000256" key="1">
    <source>
        <dbReference type="SAM" id="Phobius"/>
    </source>
</evidence>
<organism evidence="3 4">
    <name type="scientific">Geobacillus jurassicus</name>
    <dbReference type="NCBI Taxonomy" id="235932"/>
    <lineage>
        <taxon>Bacteria</taxon>
        <taxon>Bacillati</taxon>
        <taxon>Bacillota</taxon>
        <taxon>Bacilli</taxon>
        <taxon>Bacillales</taxon>
        <taxon>Anoxybacillaceae</taxon>
        <taxon>Geobacillus</taxon>
    </lineage>
</organism>
<keyword evidence="1" id="KW-1133">Transmembrane helix</keyword>
<comment type="caution">
    <text evidence="3">The sequence shown here is derived from an EMBL/GenBank/DDBJ whole genome shotgun (WGS) entry which is preliminary data.</text>
</comment>
<dbReference type="Proteomes" id="UP001589785">
    <property type="component" value="Unassembled WGS sequence"/>
</dbReference>
<dbReference type="Pfam" id="PF03703">
    <property type="entry name" value="bPH_2"/>
    <property type="match status" value="3"/>
</dbReference>
<feature type="transmembrane region" description="Helical" evidence="1">
    <location>
        <begin position="355"/>
        <end position="371"/>
    </location>
</feature>
<evidence type="ECO:0000313" key="3">
    <source>
        <dbReference type="EMBL" id="MFC0296644.1"/>
    </source>
</evidence>
<keyword evidence="1" id="KW-0472">Membrane</keyword>
<feature type="transmembrane region" description="Helical" evidence="1">
    <location>
        <begin position="177"/>
        <end position="201"/>
    </location>
</feature>
<dbReference type="PIRSF" id="PIRSF026631">
    <property type="entry name" value="UCP026631"/>
    <property type="match status" value="1"/>
</dbReference>
<feature type="domain" description="YdbS-like PH" evidence="2">
    <location>
        <begin position="62"/>
        <end position="141"/>
    </location>
</feature>
<feature type="transmembrane region" description="Helical" evidence="1">
    <location>
        <begin position="20"/>
        <end position="39"/>
    </location>
</feature>
<feature type="transmembrane region" description="Helical" evidence="1">
    <location>
        <begin position="221"/>
        <end position="243"/>
    </location>
</feature>
<accession>A0ABV6GQH7</accession>
<proteinExistence type="predicted"/>
<evidence type="ECO:0000259" key="2">
    <source>
        <dbReference type="Pfam" id="PF03703"/>
    </source>
</evidence>
<dbReference type="InterPro" id="IPR005182">
    <property type="entry name" value="YdbS-like_PH"/>
</dbReference>
<feature type="transmembrane region" description="Helical" evidence="1">
    <location>
        <begin position="45"/>
        <end position="65"/>
    </location>
</feature>
<keyword evidence="1" id="KW-0812">Transmembrane</keyword>
<dbReference type="EMBL" id="JBHLVN010000016">
    <property type="protein sequence ID" value="MFC0296644.1"/>
    <property type="molecule type" value="Genomic_DNA"/>
</dbReference>
<reference evidence="3 4" key="1">
    <citation type="submission" date="2024-09" db="EMBL/GenBank/DDBJ databases">
        <authorList>
            <person name="Sun Q."/>
            <person name="Mori K."/>
        </authorList>
    </citation>
    <scope>NUCLEOTIDE SEQUENCE [LARGE SCALE GENOMIC DNA]</scope>
    <source>
        <strain evidence="3 4">CCM 7224</strain>
    </source>
</reference>
<protein>
    <submittedName>
        <fullName evidence="3">PH domain-containing protein</fullName>
    </submittedName>
</protein>
<evidence type="ECO:0000313" key="4">
    <source>
        <dbReference type="Proteomes" id="UP001589785"/>
    </source>
</evidence>
<dbReference type="PANTHER" id="PTHR34473">
    <property type="entry name" value="UPF0699 TRANSMEMBRANE PROTEIN YDBS"/>
    <property type="match status" value="1"/>
</dbReference>